<evidence type="ECO:0000256" key="6">
    <source>
        <dbReference type="ARBA" id="ARBA00023027"/>
    </source>
</evidence>
<organism evidence="14 16">
    <name type="scientific">Salinicoccus halodurans</name>
    <dbReference type="NCBI Taxonomy" id="407035"/>
    <lineage>
        <taxon>Bacteria</taxon>
        <taxon>Bacillati</taxon>
        <taxon>Bacillota</taxon>
        <taxon>Bacilli</taxon>
        <taxon>Bacillales</taxon>
        <taxon>Staphylococcaceae</taxon>
        <taxon>Salinicoccus</taxon>
    </lineage>
</organism>
<evidence type="ECO:0000256" key="2">
    <source>
        <dbReference type="ARBA" id="ARBA00009233"/>
    </source>
</evidence>
<comment type="similarity">
    <text evidence="2 9">Belongs to the short-chain dehydrogenases/reductases (SDR) family. FabI subfamily.</text>
</comment>
<dbReference type="Gene3D" id="3.40.50.720">
    <property type="entry name" value="NAD(P)-binding Rossmann-like Domain"/>
    <property type="match status" value="1"/>
</dbReference>
<dbReference type="Proteomes" id="UP000034029">
    <property type="component" value="Chromosome"/>
</dbReference>
<dbReference type="RefSeq" id="WP_046789552.1">
    <property type="nucleotide sequence ID" value="NZ_CP011366.1"/>
</dbReference>
<keyword evidence="6 9" id="KW-0520">NAD</keyword>
<dbReference type="NCBIfam" id="NF006369">
    <property type="entry name" value="PRK08594.1"/>
    <property type="match status" value="1"/>
</dbReference>
<evidence type="ECO:0000256" key="9">
    <source>
        <dbReference type="PIRNR" id="PIRNR000094"/>
    </source>
</evidence>
<comment type="pathway">
    <text evidence="1">Lipid metabolism; fatty acid biosynthesis.</text>
</comment>
<reference evidence="15" key="2">
    <citation type="submission" date="2015-04" db="EMBL/GenBank/DDBJ databases">
        <title>Complete genome sequence of Salinicoccus halodurans strain H3B36, isolated from the Qaidam basin of China.</title>
        <authorList>
            <person name="Ma Y."/>
            <person name="Jiang K."/>
            <person name="Xue Y."/>
        </authorList>
    </citation>
    <scope>NUCLEOTIDE SEQUENCE [LARGE SCALE GENOMIC DNA]</scope>
    <source>
        <strain evidence="15">H3B36</strain>
    </source>
</reference>
<evidence type="ECO:0000256" key="12">
    <source>
        <dbReference type="PIRSR" id="PIRSR000094-3"/>
    </source>
</evidence>
<evidence type="ECO:0000313" key="15">
    <source>
        <dbReference type="Proteomes" id="UP000034029"/>
    </source>
</evidence>
<dbReference type="SUPFAM" id="SSF51735">
    <property type="entry name" value="NAD(P)-binding Rossmann-fold domains"/>
    <property type="match status" value="1"/>
</dbReference>
<dbReference type="CDD" id="cd05372">
    <property type="entry name" value="ENR_SDR"/>
    <property type="match status" value="1"/>
</dbReference>
<dbReference type="PANTHER" id="PTHR43159:SF2">
    <property type="entry name" value="ENOYL-[ACYL-CARRIER-PROTEIN] REDUCTASE [NADH], CHLOROPLASTIC"/>
    <property type="match status" value="1"/>
</dbReference>
<feature type="active site" description="Proton acceptor" evidence="10">
    <location>
        <position position="146"/>
    </location>
</feature>
<dbReference type="EMBL" id="FOTB01000004">
    <property type="protein sequence ID" value="SFK81872.1"/>
    <property type="molecule type" value="Genomic_DNA"/>
</dbReference>
<dbReference type="KEGG" id="shv:AAT16_03485"/>
<dbReference type="GO" id="GO:0004318">
    <property type="term" value="F:enoyl-[acyl-carrier-protein] reductase (NADH) activity"/>
    <property type="evidence" value="ECO:0007669"/>
    <property type="project" value="UniProtKB-EC"/>
</dbReference>
<evidence type="ECO:0000256" key="10">
    <source>
        <dbReference type="PIRSR" id="PIRSR000094-1"/>
    </source>
</evidence>
<feature type="binding site" evidence="12">
    <location>
        <begin position="18"/>
        <end position="19"/>
    </location>
    <ligand>
        <name>NAD(+)</name>
        <dbReference type="ChEBI" id="CHEBI:57540"/>
    </ligand>
</feature>
<reference evidence="13 15" key="1">
    <citation type="journal article" date="2015" name="Int. J. Syst. Evol. Microbiol.">
        <title>Complete genome sequence of Salinicoccus halodurans H3B36, isolated from the Qaidam Basin in China.</title>
        <authorList>
            <person name="Jiang K."/>
            <person name="Xue Y."/>
            <person name="Ma Y."/>
        </authorList>
    </citation>
    <scope>NUCLEOTIDE SEQUENCE [LARGE SCALE GENOMIC DNA]</scope>
    <source>
        <strain evidence="13 15">H3B36</strain>
    </source>
</reference>
<name>A0A0F7HJV7_9STAP</name>
<keyword evidence="5 9" id="KW-0560">Oxidoreductase</keyword>
<evidence type="ECO:0000256" key="1">
    <source>
        <dbReference type="ARBA" id="ARBA00005194"/>
    </source>
</evidence>
<evidence type="ECO:0000256" key="11">
    <source>
        <dbReference type="PIRSR" id="PIRSR000094-2"/>
    </source>
</evidence>
<dbReference type="FunFam" id="1.10.8.400:FF:000001">
    <property type="entry name" value="Enoyl-[acyl-carrier-protein] reductase [NADH]"/>
    <property type="match status" value="1"/>
</dbReference>
<keyword evidence="4" id="KW-0276">Fatty acid metabolism</keyword>
<reference evidence="14 16" key="3">
    <citation type="submission" date="2016-10" db="EMBL/GenBank/DDBJ databases">
        <authorList>
            <person name="Varghese N."/>
            <person name="Submissions S."/>
        </authorList>
    </citation>
    <scope>NUCLEOTIDE SEQUENCE [LARGE SCALE GENOMIC DNA]</scope>
    <source>
        <strain evidence="14 16">CGMCC 1.6501</strain>
    </source>
</reference>
<dbReference type="PIRSF" id="PIRSF000094">
    <property type="entry name" value="Enoyl-ACP_rdct"/>
    <property type="match status" value="1"/>
</dbReference>
<feature type="binding site" evidence="12">
    <location>
        <position position="12"/>
    </location>
    <ligand>
        <name>NAD(+)</name>
        <dbReference type="ChEBI" id="CHEBI:57540"/>
    </ligand>
</feature>
<evidence type="ECO:0000256" key="3">
    <source>
        <dbReference type="ARBA" id="ARBA00022516"/>
    </source>
</evidence>
<keyword evidence="3 9" id="KW-0444">Lipid biosynthesis</keyword>
<keyword evidence="7" id="KW-0443">Lipid metabolism</keyword>
<comment type="catalytic activity">
    <reaction evidence="9">
        <text>a 2,3-saturated acyl-[ACP] + NAD(+) = a (2E)-enoyl-[ACP] + NADH + H(+)</text>
        <dbReference type="Rhea" id="RHEA:10240"/>
        <dbReference type="Rhea" id="RHEA-COMP:9925"/>
        <dbReference type="Rhea" id="RHEA-COMP:9926"/>
        <dbReference type="ChEBI" id="CHEBI:15378"/>
        <dbReference type="ChEBI" id="CHEBI:57540"/>
        <dbReference type="ChEBI" id="CHEBI:57945"/>
        <dbReference type="ChEBI" id="CHEBI:78784"/>
        <dbReference type="ChEBI" id="CHEBI:78785"/>
        <dbReference type="EC" id="1.3.1.9"/>
    </reaction>
</comment>
<feature type="active site" description="Proton acceptor" evidence="10">
    <location>
        <position position="156"/>
    </location>
</feature>
<dbReference type="Gene3D" id="1.10.8.400">
    <property type="entry name" value="Enoyl acyl carrier protein reductase"/>
    <property type="match status" value="1"/>
</dbReference>
<gene>
    <name evidence="13" type="ORF">AAT16_03485</name>
    <name evidence="14" type="ORF">SAMN05216235_1823</name>
</gene>
<feature type="binding site" evidence="12">
    <location>
        <begin position="65"/>
        <end position="66"/>
    </location>
    <ligand>
        <name>NAD(+)</name>
        <dbReference type="ChEBI" id="CHEBI:57540"/>
    </ligand>
</feature>
<dbReference type="EC" id="1.3.1.9" evidence="9"/>
<dbReference type="PRINTS" id="PR00081">
    <property type="entry name" value="GDHRDH"/>
</dbReference>
<feature type="binding site" evidence="11">
    <location>
        <position position="96"/>
    </location>
    <ligand>
        <name>substrate</name>
    </ligand>
</feature>
<evidence type="ECO:0000256" key="5">
    <source>
        <dbReference type="ARBA" id="ARBA00023002"/>
    </source>
</evidence>
<proteinExistence type="inferred from homology"/>
<dbReference type="InterPro" id="IPR036291">
    <property type="entry name" value="NAD(P)-bd_dom_sf"/>
</dbReference>
<dbReference type="PANTHER" id="PTHR43159">
    <property type="entry name" value="ENOYL-[ACYL-CARRIER-PROTEIN] REDUCTASE"/>
    <property type="match status" value="1"/>
</dbReference>
<dbReference type="AlphaFoldDB" id="A0A0F7HJV7"/>
<keyword evidence="8 9" id="KW-0275">Fatty acid biosynthesis</keyword>
<dbReference type="InterPro" id="IPR002347">
    <property type="entry name" value="SDR_fam"/>
</dbReference>
<dbReference type="GO" id="GO:0006633">
    <property type="term" value="P:fatty acid biosynthetic process"/>
    <property type="evidence" value="ECO:0007669"/>
    <property type="project" value="UniProtKB-KW"/>
</dbReference>
<dbReference type="InterPro" id="IPR014358">
    <property type="entry name" value="Enoyl-ACP_Rdtase_NADH"/>
</dbReference>
<evidence type="ECO:0000313" key="14">
    <source>
        <dbReference type="EMBL" id="SFK81872.1"/>
    </source>
</evidence>
<sequence>MNLEGKTYVIMGVANKRSIAWGAARALDQMGAKLVFTILNERFRRELEKLLGELEGDHDIVVECDVQDDAQIESAFREIGEKTGGIDGLLHAIAFAGKDELKGGYSETTREGFKNALDISTYSLTVVAKHAKKIMNEGGSIVTMTYLGGERAMPNYNVMGVAKAALDSSVRYLAYDLGEDGFRVNAVSAGPIRTLSSSAVGEFKSILKEIEEKAPLRRNVDQLEVGNTVAFLLSDLASGITGEVVHVDSGYHIMA</sequence>
<evidence type="ECO:0000256" key="8">
    <source>
        <dbReference type="ARBA" id="ARBA00023160"/>
    </source>
</evidence>
<dbReference type="FunFam" id="3.40.50.720:FF:000054">
    <property type="entry name" value="Enoyl-[acyl-carrier-protein] reductase [NADH]"/>
    <property type="match status" value="1"/>
</dbReference>
<evidence type="ECO:0000256" key="7">
    <source>
        <dbReference type="ARBA" id="ARBA00023098"/>
    </source>
</evidence>
<evidence type="ECO:0000256" key="4">
    <source>
        <dbReference type="ARBA" id="ARBA00022832"/>
    </source>
</evidence>
<dbReference type="EMBL" id="CP011366">
    <property type="protein sequence ID" value="AKG73362.1"/>
    <property type="molecule type" value="Genomic_DNA"/>
</dbReference>
<evidence type="ECO:0000313" key="13">
    <source>
        <dbReference type="EMBL" id="AKG73362.1"/>
    </source>
</evidence>
<keyword evidence="15" id="KW-1185">Reference proteome</keyword>
<feature type="binding site" evidence="12">
    <location>
        <position position="163"/>
    </location>
    <ligand>
        <name>NAD(+)</name>
        <dbReference type="ChEBI" id="CHEBI:57540"/>
    </ligand>
</feature>
<dbReference type="Proteomes" id="UP000183090">
    <property type="component" value="Unassembled WGS sequence"/>
</dbReference>
<dbReference type="Pfam" id="PF13561">
    <property type="entry name" value="adh_short_C2"/>
    <property type="match status" value="1"/>
</dbReference>
<feature type="binding site" evidence="12">
    <location>
        <position position="93"/>
    </location>
    <ligand>
        <name>NAD(+)</name>
        <dbReference type="ChEBI" id="CHEBI:57540"/>
    </ligand>
</feature>
<accession>A0A0F7HJV7</accession>
<evidence type="ECO:0000313" key="16">
    <source>
        <dbReference type="Proteomes" id="UP000183090"/>
    </source>
</evidence>
<dbReference type="OrthoDB" id="9803628at2"/>
<feature type="binding site" evidence="12">
    <location>
        <begin position="192"/>
        <end position="196"/>
    </location>
    <ligand>
        <name>NAD(+)</name>
        <dbReference type="ChEBI" id="CHEBI:57540"/>
    </ligand>
</feature>
<protein>
    <recommendedName>
        <fullName evidence="9">Enoyl-[acyl-carrier-protein] reductase [NADH]</fullName>
        <ecNumber evidence="9">1.3.1.9</ecNumber>
    </recommendedName>
</protein>